<gene>
    <name evidence="1" type="ORF">K466DRAFT_587421</name>
</gene>
<dbReference type="AlphaFoldDB" id="A0A5C3PAA2"/>
<keyword evidence="2" id="KW-1185">Reference proteome</keyword>
<dbReference type="Proteomes" id="UP000308197">
    <property type="component" value="Unassembled WGS sequence"/>
</dbReference>
<organism evidence="1 2">
    <name type="scientific">Polyporus arcularius HHB13444</name>
    <dbReference type="NCBI Taxonomy" id="1314778"/>
    <lineage>
        <taxon>Eukaryota</taxon>
        <taxon>Fungi</taxon>
        <taxon>Dikarya</taxon>
        <taxon>Basidiomycota</taxon>
        <taxon>Agaricomycotina</taxon>
        <taxon>Agaricomycetes</taxon>
        <taxon>Polyporales</taxon>
        <taxon>Polyporaceae</taxon>
        <taxon>Polyporus</taxon>
    </lineage>
</organism>
<sequence>MVELGTVCRAWYVVTKHSLSFWANVVSSKWLLPSLSVISSDTLRTRFLETYASALKKSLPFYFAVSLDISQFVEGASKSSLL</sequence>
<dbReference type="EMBL" id="ML211211">
    <property type="protein sequence ID" value="TFK86191.1"/>
    <property type="molecule type" value="Genomic_DNA"/>
</dbReference>
<name>A0A5C3PAA2_9APHY</name>
<protein>
    <submittedName>
        <fullName evidence="1">Uncharacterized protein</fullName>
    </submittedName>
</protein>
<evidence type="ECO:0000313" key="2">
    <source>
        <dbReference type="Proteomes" id="UP000308197"/>
    </source>
</evidence>
<proteinExistence type="predicted"/>
<accession>A0A5C3PAA2</accession>
<evidence type="ECO:0000313" key="1">
    <source>
        <dbReference type="EMBL" id="TFK86191.1"/>
    </source>
</evidence>
<dbReference type="InParanoid" id="A0A5C3PAA2"/>
<reference evidence="1 2" key="1">
    <citation type="journal article" date="2019" name="Nat. Ecol. Evol.">
        <title>Megaphylogeny resolves global patterns of mushroom evolution.</title>
        <authorList>
            <person name="Varga T."/>
            <person name="Krizsan K."/>
            <person name="Foldi C."/>
            <person name="Dima B."/>
            <person name="Sanchez-Garcia M."/>
            <person name="Sanchez-Ramirez S."/>
            <person name="Szollosi G.J."/>
            <person name="Szarkandi J.G."/>
            <person name="Papp V."/>
            <person name="Albert L."/>
            <person name="Andreopoulos W."/>
            <person name="Angelini C."/>
            <person name="Antonin V."/>
            <person name="Barry K.W."/>
            <person name="Bougher N.L."/>
            <person name="Buchanan P."/>
            <person name="Buyck B."/>
            <person name="Bense V."/>
            <person name="Catcheside P."/>
            <person name="Chovatia M."/>
            <person name="Cooper J."/>
            <person name="Damon W."/>
            <person name="Desjardin D."/>
            <person name="Finy P."/>
            <person name="Geml J."/>
            <person name="Haridas S."/>
            <person name="Hughes K."/>
            <person name="Justo A."/>
            <person name="Karasinski D."/>
            <person name="Kautmanova I."/>
            <person name="Kiss B."/>
            <person name="Kocsube S."/>
            <person name="Kotiranta H."/>
            <person name="LaButti K.M."/>
            <person name="Lechner B.E."/>
            <person name="Liimatainen K."/>
            <person name="Lipzen A."/>
            <person name="Lukacs Z."/>
            <person name="Mihaltcheva S."/>
            <person name="Morgado L.N."/>
            <person name="Niskanen T."/>
            <person name="Noordeloos M.E."/>
            <person name="Ohm R.A."/>
            <person name="Ortiz-Santana B."/>
            <person name="Ovrebo C."/>
            <person name="Racz N."/>
            <person name="Riley R."/>
            <person name="Savchenko A."/>
            <person name="Shiryaev A."/>
            <person name="Soop K."/>
            <person name="Spirin V."/>
            <person name="Szebenyi C."/>
            <person name="Tomsovsky M."/>
            <person name="Tulloss R.E."/>
            <person name="Uehling J."/>
            <person name="Grigoriev I.V."/>
            <person name="Vagvolgyi C."/>
            <person name="Papp T."/>
            <person name="Martin F.M."/>
            <person name="Miettinen O."/>
            <person name="Hibbett D.S."/>
            <person name="Nagy L.G."/>
        </authorList>
    </citation>
    <scope>NUCLEOTIDE SEQUENCE [LARGE SCALE GENOMIC DNA]</scope>
    <source>
        <strain evidence="1 2">HHB13444</strain>
    </source>
</reference>